<dbReference type="Proteomes" id="UP000829685">
    <property type="component" value="Unassembled WGS sequence"/>
</dbReference>
<dbReference type="EMBL" id="JAFIMR010000005">
    <property type="protein sequence ID" value="KAI1879123.1"/>
    <property type="molecule type" value="Genomic_DNA"/>
</dbReference>
<comment type="caution">
    <text evidence="2">The sequence shown here is derived from an EMBL/GenBank/DDBJ whole genome shotgun (WGS) entry which is preliminary data.</text>
</comment>
<dbReference type="AlphaFoldDB" id="A0A9P9WTL8"/>
<evidence type="ECO:0000313" key="3">
    <source>
        <dbReference type="Proteomes" id="UP000829685"/>
    </source>
</evidence>
<organism evidence="2 3">
    <name type="scientific">Neoarthrinium moseri</name>
    <dbReference type="NCBI Taxonomy" id="1658444"/>
    <lineage>
        <taxon>Eukaryota</taxon>
        <taxon>Fungi</taxon>
        <taxon>Dikarya</taxon>
        <taxon>Ascomycota</taxon>
        <taxon>Pezizomycotina</taxon>
        <taxon>Sordariomycetes</taxon>
        <taxon>Xylariomycetidae</taxon>
        <taxon>Amphisphaeriales</taxon>
        <taxon>Apiosporaceae</taxon>
        <taxon>Neoarthrinium</taxon>
    </lineage>
</organism>
<feature type="region of interest" description="Disordered" evidence="1">
    <location>
        <begin position="158"/>
        <end position="184"/>
    </location>
</feature>
<feature type="compositionally biased region" description="Polar residues" evidence="1">
    <location>
        <begin position="26"/>
        <end position="39"/>
    </location>
</feature>
<name>A0A9P9WTL8_9PEZI</name>
<gene>
    <name evidence="2" type="ORF">JX265_003300</name>
</gene>
<evidence type="ECO:0000256" key="1">
    <source>
        <dbReference type="SAM" id="MobiDB-lite"/>
    </source>
</evidence>
<keyword evidence="3" id="KW-1185">Reference proteome</keyword>
<accession>A0A9P9WTL8</accession>
<protein>
    <submittedName>
        <fullName evidence="2">Uncharacterized protein</fullName>
    </submittedName>
</protein>
<reference evidence="2" key="1">
    <citation type="submission" date="2021-03" db="EMBL/GenBank/DDBJ databases">
        <title>Revisited historic fungal species revealed as producer of novel bioactive compounds through whole genome sequencing and comparative genomics.</title>
        <authorList>
            <person name="Vignolle G.A."/>
            <person name="Hochenegger N."/>
            <person name="Mach R.L."/>
            <person name="Mach-Aigner A.R."/>
            <person name="Javad Rahimi M."/>
            <person name="Salim K.A."/>
            <person name="Chan C.M."/>
            <person name="Lim L.B.L."/>
            <person name="Cai F."/>
            <person name="Druzhinina I.S."/>
            <person name="U'Ren J.M."/>
            <person name="Derntl C."/>
        </authorList>
    </citation>
    <scope>NUCLEOTIDE SEQUENCE</scope>
    <source>
        <strain evidence="2">TUCIM 5799</strain>
    </source>
</reference>
<proteinExistence type="predicted"/>
<sequence>MRPCAALRGSTAIHSPSRILRTQWQPYSSRAEASQQASPVATAADDQTPAAPFHIDHESKTIKTAVGDLPLSPVMDPTFWEARDRFKKMKPKPGKPQNVFEREFRKNPFAQALATPVRHDMTTQTRLPSFFFQDFKLITHPETGKPWWVPRSLALHEPPTATESPEYSENMGEPAEEDTGVTGSGDVAPKATAAATGLIPKPGSAFAPSGYVLARQDLIKSVLDRKSRNFNLHRRLLAQTSTRHKPVGGTAVWREDMDTLILDQMRQQIVQNVLYLSQMCETANRYYIVRCFGWDDIKFKHRGAVLWFGREAGEETGNDVVKPGRFATYDFETSGGAAKTSVLVHNMPMLLGDQYSEQLRREAGVFKEGSLFMLAGRRTTDLQLMLWKLQGYLSDSSKS</sequence>
<feature type="region of interest" description="Disordered" evidence="1">
    <location>
        <begin position="26"/>
        <end position="47"/>
    </location>
</feature>
<evidence type="ECO:0000313" key="2">
    <source>
        <dbReference type="EMBL" id="KAI1879123.1"/>
    </source>
</evidence>